<organism evidence="3 4">
    <name type="scientific">Candidatus Gallimonas intestinigallinarum</name>
    <dbReference type="NCBI Taxonomy" id="2838604"/>
    <lineage>
        <taxon>Bacteria</taxon>
        <taxon>Bacillati</taxon>
        <taxon>Bacillota</taxon>
        <taxon>Clostridia</taxon>
        <taxon>Candidatus Gallimonas</taxon>
    </lineage>
</organism>
<dbReference type="Proteomes" id="UP000824044">
    <property type="component" value="Unassembled WGS sequence"/>
</dbReference>
<dbReference type="SUPFAM" id="SSF53756">
    <property type="entry name" value="UDP-Glycosyltransferase/glycogen phosphorylase"/>
    <property type="match status" value="1"/>
</dbReference>
<dbReference type="CDD" id="cd03809">
    <property type="entry name" value="GT4_MtfB-like"/>
    <property type="match status" value="1"/>
</dbReference>
<evidence type="ECO:0000256" key="1">
    <source>
        <dbReference type="ARBA" id="ARBA00022679"/>
    </source>
</evidence>
<dbReference type="InterPro" id="IPR001296">
    <property type="entry name" value="Glyco_trans_1"/>
</dbReference>
<dbReference type="GO" id="GO:0016757">
    <property type="term" value="F:glycosyltransferase activity"/>
    <property type="evidence" value="ECO:0007669"/>
    <property type="project" value="InterPro"/>
</dbReference>
<reference evidence="3" key="2">
    <citation type="submission" date="2021-04" db="EMBL/GenBank/DDBJ databases">
        <authorList>
            <person name="Gilroy R."/>
        </authorList>
    </citation>
    <scope>NUCLEOTIDE SEQUENCE</scope>
    <source>
        <strain evidence="3">CHK33-5263</strain>
    </source>
</reference>
<evidence type="ECO:0000259" key="2">
    <source>
        <dbReference type="Pfam" id="PF00534"/>
    </source>
</evidence>
<evidence type="ECO:0000313" key="3">
    <source>
        <dbReference type="EMBL" id="HIZ23901.1"/>
    </source>
</evidence>
<proteinExistence type="predicted"/>
<keyword evidence="1" id="KW-0808">Transferase</keyword>
<feature type="domain" description="Glycosyl transferase family 1" evidence="2">
    <location>
        <begin position="171"/>
        <end position="307"/>
    </location>
</feature>
<dbReference type="Pfam" id="PF00534">
    <property type="entry name" value="Glycos_transf_1"/>
    <property type="match status" value="1"/>
</dbReference>
<accession>A0A9D2DV23</accession>
<sequence>MKIAVDCRYLGKSGIGRVNQGILDHFDVQAHEYWLIGRAADLAAYPFAHIVEDESDPFSAKGLFTFPAHLNKVCDCVIIPNFIIPFGIRIPVYTVMHDLIFLDLPEVTTRGKTDFLIKKTLLKRCMKKSVRIACVSDFTRSRCAHYFPKYAHKCYVDHIGLSDDVLSFHAKNANKKDTLVYVGNVKPHKGLKTLVEAYKMLPAGKYELKIIGDKDGFLTGMDPADLETEGVVFTGRLGDEALLSEIAQAKFLIQPSLYEGFGLPPIEALWLGTKPILSDIPVFHEIYDGFDVVFFQGEDAQSLRDVILSADPVVRTDREQLRATYNYALFTQKLLGEVARQA</sequence>
<dbReference type="Gene3D" id="3.40.50.2000">
    <property type="entry name" value="Glycogen Phosphorylase B"/>
    <property type="match status" value="1"/>
</dbReference>
<evidence type="ECO:0000313" key="4">
    <source>
        <dbReference type="Proteomes" id="UP000824044"/>
    </source>
</evidence>
<protein>
    <submittedName>
        <fullName evidence="3">Glycosyltransferase family 4 protein</fullName>
    </submittedName>
</protein>
<gene>
    <name evidence="3" type="ORF">H9812_00275</name>
</gene>
<comment type="caution">
    <text evidence="3">The sequence shown here is derived from an EMBL/GenBank/DDBJ whole genome shotgun (WGS) entry which is preliminary data.</text>
</comment>
<dbReference type="PANTHER" id="PTHR46401:SF2">
    <property type="entry name" value="GLYCOSYLTRANSFERASE WBBK-RELATED"/>
    <property type="match status" value="1"/>
</dbReference>
<dbReference type="EMBL" id="DXBS01000005">
    <property type="protein sequence ID" value="HIZ23901.1"/>
    <property type="molecule type" value="Genomic_DNA"/>
</dbReference>
<dbReference type="AlphaFoldDB" id="A0A9D2DV23"/>
<reference evidence="3" key="1">
    <citation type="journal article" date="2021" name="PeerJ">
        <title>Extensive microbial diversity within the chicken gut microbiome revealed by metagenomics and culture.</title>
        <authorList>
            <person name="Gilroy R."/>
            <person name="Ravi A."/>
            <person name="Getino M."/>
            <person name="Pursley I."/>
            <person name="Horton D.L."/>
            <person name="Alikhan N.F."/>
            <person name="Baker D."/>
            <person name="Gharbi K."/>
            <person name="Hall N."/>
            <person name="Watson M."/>
            <person name="Adriaenssens E.M."/>
            <person name="Foster-Nyarko E."/>
            <person name="Jarju S."/>
            <person name="Secka A."/>
            <person name="Antonio M."/>
            <person name="Oren A."/>
            <person name="Chaudhuri R.R."/>
            <person name="La Ragione R."/>
            <person name="Hildebrand F."/>
            <person name="Pallen M.J."/>
        </authorList>
    </citation>
    <scope>NUCLEOTIDE SEQUENCE</scope>
    <source>
        <strain evidence="3">CHK33-5263</strain>
    </source>
</reference>
<name>A0A9D2DV23_9FIRM</name>
<dbReference type="PANTHER" id="PTHR46401">
    <property type="entry name" value="GLYCOSYLTRANSFERASE WBBK-RELATED"/>
    <property type="match status" value="1"/>
</dbReference>
<dbReference type="GO" id="GO:0009103">
    <property type="term" value="P:lipopolysaccharide biosynthetic process"/>
    <property type="evidence" value="ECO:0007669"/>
    <property type="project" value="TreeGrafter"/>
</dbReference>